<dbReference type="PANTHER" id="PTHR10151:SF120">
    <property type="entry name" value="BIS(5'-ADENOSYL)-TRIPHOSPHATASE"/>
    <property type="match status" value="1"/>
</dbReference>
<dbReference type="Pfam" id="PF01663">
    <property type="entry name" value="Phosphodiest"/>
    <property type="match status" value="1"/>
</dbReference>
<dbReference type="Proteomes" id="UP000648984">
    <property type="component" value="Unassembled WGS sequence"/>
</dbReference>
<organism evidence="1 2">
    <name type="scientific">Aromatoleum diolicum</name>
    <dbReference type="NCBI Taxonomy" id="75796"/>
    <lineage>
        <taxon>Bacteria</taxon>
        <taxon>Pseudomonadati</taxon>
        <taxon>Pseudomonadota</taxon>
        <taxon>Betaproteobacteria</taxon>
        <taxon>Rhodocyclales</taxon>
        <taxon>Rhodocyclaceae</taxon>
        <taxon>Aromatoleum</taxon>
    </lineage>
</organism>
<comment type="caution">
    <text evidence="1">The sequence shown here is derived from an EMBL/GenBank/DDBJ whole genome shotgun (WGS) entry which is preliminary data.</text>
</comment>
<name>A0ABX1Q6N1_9RHOO</name>
<keyword evidence="2" id="KW-1185">Reference proteome</keyword>
<sequence length="406" mass="44409">MFGLRKPPAPRNTPIPLPRNAVIPDYGSDGLYGLVATIRDYLDGKPWCSPGTSSNDDTREHRPTRKLVFILIDGLGDTFLQRFGAGSTLLAHRQRRLTSVFPSTTASAVTTTLTGLAPTTHGLTGWFIHDRRFGGVIAPLPMIRRAGGPVRGPLALPRLFPYRTLFQRRKRSSIFVSPENLAYSPYSFRHSRGAQVLPYRGIQGMNDAIVTALGAIDGKGGYVHAYYPVFDALSHTHGCTADEVVAQFRRIDTAFAQLLERLRGSGTDVVVSADHGFIDSPPEQQVHLDAYPAVRRLLSAPLFGERRAAFCAVRAGAEGDFQAFADEVLAGKAVLIRSQDLFESGLLGPGKAHRRLSERIGSHTLLMESGWTICDHVPGEHRHSMIGVHGGLSPEEMWVPLICARC</sequence>
<dbReference type="EMBL" id="WTVQ01000005">
    <property type="protein sequence ID" value="NMG73968.1"/>
    <property type="molecule type" value="Genomic_DNA"/>
</dbReference>
<protein>
    <submittedName>
        <fullName evidence="1">Phosphodiesterase</fullName>
    </submittedName>
</protein>
<dbReference type="InterPro" id="IPR017850">
    <property type="entry name" value="Alkaline_phosphatase_core_sf"/>
</dbReference>
<dbReference type="SUPFAM" id="SSF53649">
    <property type="entry name" value="Alkaline phosphatase-like"/>
    <property type="match status" value="1"/>
</dbReference>
<dbReference type="Gene3D" id="3.40.720.10">
    <property type="entry name" value="Alkaline Phosphatase, subunit A"/>
    <property type="match status" value="1"/>
</dbReference>
<evidence type="ECO:0000313" key="2">
    <source>
        <dbReference type="Proteomes" id="UP000648984"/>
    </source>
</evidence>
<dbReference type="RefSeq" id="WP_169259126.1">
    <property type="nucleotide sequence ID" value="NZ_WTVQ01000005.1"/>
</dbReference>
<proteinExistence type="predicted"/>
<reference evidence="1 2" key="1">
    <citation type="submission" date="2019-12" db="EMBL/GenBank/DDBJ databases">
        <title>Comparative genomics gives insights into the taxonomy of the Azoarcus-Aromatoleum group and reveals separate origins of nif in the plant-associated Azoarcus and non-plant-associated Aromatoleum sub-groups.</title>
        <authorList>
            <person name="Lafos M."/>
            <person name="Maluk M."/>
            <person name="Batista M."/>
            <person name="Junghare M."/>
            <person name="Carmona M."/>
            <person name="Faoro H."/>
            <person name="Cruz L.M."/>
            <person name="Battistoni F."/>
            <person name="De Souza E."/>
            <person name="Pedrosa F."/>
            <person name="Chen W.-M."/>
            <person name="Poole P.S."/>
            <person name="Dixon R.A."/>
            <person name="James E.K."/>
        </authorList>
    </citation>
    <scope>NUCLEOTIDE SEQUENCE [LARGE SCALE GENOMIC DNA]</scope>
    <source>
        <strain evidence="1 2">22Lin</strain>
    </source>
</reference>
<dbReference type="PANTHER" id="PTHR10151">
    <property type="entry name" value="ECTONUCLEOTIDE PYROPHOSPHATASE/PHOSPHODIESTERASE"/>
    <property type="match status" value="1"/>
</dbReference>
<evidence type="ECO:0000313" key="1">
    <source>
        <dbReference type="EMBL" id="NMG73968.1"/>
    </source>
</evidence>
<gene>
    <name evidence="1" type="ORF">GPA25_04270</name>
</gene>
<accession>A0ABX1Q6N1</accession>
<dbReference type="InterPro" id="IPR002591">
    <property type="entry name" value="Phosphodiest/P_Trfase"/>
</dbReference>